<keyword evidence="4" id="KW-1133">Transmembrane helix</keyword>
<keyword evidence="7" id="KW-0479">Metal-binding</keyword>
<sequence length="490" mass="56184">MSVFLCFLFLAPLILIFLNFFKPSKLNLPPSPKKLPIIGNLHQRGKLHPRNRRNLAEKYGPVALLQYGNVPVVVISSKEAAEEVLKIHDSECCNRPETAGTKITFYNFKDIGLAPFGDEWTALRKLSVVELFSVKKLQSFRDIREEENDLCIKKLSEFATKRSPVNLERTLFTLIGNIVCRIGYGINLYECDYVDENRIMELVHKSEKVIRAAAFSDFFPGRIGRLVDWISGQERRLKNIFSEVDTFYQNILDEHLKPGRESSDIIDVMIDMKKKQEKDGDALKFTTDHLKGMISDILTAGVGGSSATVLWGITELIRNPKVMKKVQDEIRTKLGDKKERIKEEDLNQLHYFKLMVKELFRLHPSTPLLLPRQALSHFKVQGYDIPAKAQILVNVYAIGRDPKLWENADEFNPDRFLDSSIDYKGGNFEFIPFGSGRRICPGMTMGIILVELTLLNLLYFYNWGVPEKDVARENVTRDEDNLDFVQVLHP</sequence>
<keyword evidence="5 7" id="KW-0560">Oxidoreductase</keyword>
<accession>A0ABM0TEY5</accession>
<dbReference type="PANTHER" id="PTHR47956">
    <property type="entry name" value="CYTOCHROME P450 71B11-RELATED"/>
    <property type="match status" value="1"/>
</dbReference>
<protein>
    <submittedName>
        <fullName evidence="9">Bifunctional dihydrocamalexate synthase/camalexin synthase-like</fullName>
    </submittedName>
</protein>
<keyword evidence="6" id="KW-0472">Membrane</keyword>
<dbReference type="InterPro" id="IPR001128">
    <property type="entry name" value="Cyt_P450"/>
</dbReference>
<name>A0ABM0TEY5_CAMSA</name>
<dbReference type="GeneID" id="104710494"/>
<reference evidence="9" key="2">
    <citation type="submission" date="2025-08" db="UniProtKB">
        <authorList>
            <consortium name="RefSeq"/>
        </authorList>
    </citation>
    <scope>IDENTIFICATION</scope>
    <source>
        <tissue evidence="9">Leaf</tissue>
    </source>
</reference>
<evidence type="ECO:0000256" key="5">
    <source>
        <dbReference type="ARBA" id="ARBA00023002"/>
    </source>
</evidence>
<evidence type="ECO:0000256" key="1">
    <source>
        <dbReference type="ARBA" id="ARBA00004167"/>
    </source>
</evidence>
<dbReference type="Gene3D" id="1.10.630.10">
    <property type="entry name" value="Cytochrome P450"/>
    <property type="match status" value="1"/>
</dbReference>
<dbReference type="InterPro" id="IPR050193">
    <property type="entry name" value="Cytochrome_P450_71"/>
</dbReference>
<dbReference type="Pfam" id="PF00067">
    <property type="entry name" value="p450"/>
    <property type="match status" value="1"/>
</dbReference>
<evidence type="ECO:0000256" key="4">
    <source>
        <dbReference type="ARBA" id="ARBA00022989"/>
    </source>
</evidence>
<keyword evidence="3" id="KW-0812">Transmembrane</keyword>
<dbReference type="InterPro" id="IPR017972">
    <property type="entry name" value="Cyt_P450_CS"/>
</dbReference>
<keyword evidence="7" id="KW-0503">Monooxygenase</keyword>
<comment type="subcellular location">
    <subcellularLocation>
        <location evidence="1">Membrane</location>
        <topology evidence="1">Single-pass membrane protein</topology>
    </subcellularLocation>
</comment>
<evidence type="ECO:0000256" key="7">
    <source>
        <dbReference type="RuleBase" id="RU000461"/>
    </source>
</evidence>
<dbReference type="CDD" id="cd11072">
    <property type="entry name" value="CYP71-like"/>
    <property type="match status" value="1"/>
</dbReference>
<dbReference type="InterPro" id="IPR002401">
    <property type="entry name" value="Cyt_P450_E_grp-I"/>
</dbReference>
<keyword evidence="8" id="KW-1185">Reference proteome</keyword>
<keyword evidence="7" id="KW-0349">Heme</keyword>
<evidence type="ECO:0000313" key="8">
    <source>
        <dbReference type="Proteomes" id="UP000694864"/>
    </source>
</evidence>
<dbReference type="PANTHER" id="PTHR47956:SF50">
    <property type="entry name" value="BIFUNCTIONAL DIHYDROCAMALEXATE SYNTHASE_CAMALEXIN SYNTHASE-RELATED"/>
    <property type="match status" value="1"/>
</dbReference>
<keyword evidence="7" id="KW-0408">Iron</keyword>
<gene>
    <name evidence="9" type="primary">LOC104710494</name>
</gene>
<organism evidence="8 9">
    <name type="scientific">Camelina sativa</name>
    <name type="common">False flax</name>
    <name type="synonym">Myagrum sativum</name>
    <dbReference type="NCBI Taxonomy" id="90675"/>
    <lineage>
        <taxon>Eukaryota</taxon>
        <taxon>Viridiplantae</taxon>
        <taxon>Streptophyta</taxon>
        <taxon>Embryophyta</taxon>
        <taxon>Tracheophyta</taxon>
        <taxon>Spermatophyta</taxon>
        <taxon>Magnoliopsida</taxon>
        <taxon>eudicotyledons</taxon>
        <taxon>Gunneridae</taxon>
        <taxon>Pentapetalae</taxon>
        <taxon>rosids</taxon>
        <taxon>malvids</taxon>
        <taxon>Brassicales</taxon>
        <taxon>Brassicaceae</taxon>
        <taxon>Camelineae</taxon>
        <taxon>Camelina</taxon>
    </lineage>
</organism>
<evidence type="ECO:0000256" key="2">
    <source>
        <dbReference type="ARBA" id="ARBA00010617"/>
    </source>
</evidence>
<dbReference type="SUPFAM" id="SSF48264">
    <property type="entry name" value="Cytochrome P450"/>
    <property type="match status" value="1"/>
</dbReference>
<dbReference type="Proteomes" id="UP000694864">
    <property type="component" value="Chromosome 9"/>
</dbReference>
<dbReference type="PROSITE" id="PS00086">
    <property type="entry name" value="CYTOCHROME_P450"/>
    <property type="match status" value="1"/>
</dbReference>
<proteinExistence type="inferred from homology"/>
<dbReference type="RefSeq" id="XP_010425407.1">
    <property type="nucleotide sequence ID" value="XM_010427105.1"/>
</dbReference>
<dbReference type="PRINTS" id="PR00385">
    <property type="entry name" value="P450"/>
</dbReference>
<reference evidence="8" key="1">
    <citation type="journal article" date="2014" name="Nat. Commun.">
        <title>The emerging biofuel crop Camelina sativa retains a highly undifferentiated hexaploid genome structure.</title>
        <authorList>
            <person name="Kagale S."/>
            <person name="Koh C."/>
            <person name="Nixon J."/>
            <person name="Bollina V."/>
            <person name="Clarke W.E."/>
            <person name="Tuteja R."/>
            <person name="Spillane C."/>
            <person name="Robinson S.J."/>
            <person name="Links M.G."/>
            <person name="Clarke C."/>
            <person name="Higgins E.E."/>
            <person name="Huebert T."/>
            <person name="Sharpe A.G."/>
            <person name="Parkin I.A."/>
        </authorList>
    </citation>
    <scope>NUCLEOTIDE SEQUENCE [LARGE SCALE GENOMIC DNA]</scope>
    <source>
        <strain evidence="8">cv. DH55</strain>
    </source>
</reference>
<dbReference type="InterPro" id="IPR036396">
    <property type="entry name" value="Cyt_P450_sf"/>
</dbReference>
<evidence type="ECO:0000256" key="6">
    <source>
        <dbReference type="ARBA" id="ARBA00023136"/>
    </source>
</evidence>
<comment type="similarity">
    <text evidence="2 7">Belongs to the cytochrome P450 family.</text>
</comment>
<dbReference type="PRINTS" id="PR00463">
    <property type="entry name" value="EP450I"/>
</dbReference>
<evidence type="ECO:0000256" key="3">
    <source>
        <dbReference type="ARBA" id="ARBA00022692"/>
    </source>
</evidence>
<evidence type="ECO:0000313" key="9">
    <source>
        <dbReference type="RefSeq" id="XP_010425407.1"/>
    </source>
</evidence>